<dbReference type="GO" id="GO:1904680">
    <property type="term" value="F:peptide transmembrane transporter activity"/>
    <property type="evidence" value="ECO:0007669"/>
    <property type="project" value="TreeGrafter"/>
</dbReference>
<dbReference type="InterPro" id="IPR039424">
    <property type="entry name" value="SBP_5"/>
</dbReference>
<dbReference type="AlphaFoldDB" id="B1M747"/>
<dbReference type="HOGENOM" id="CLU_017028_7_1_5"/>
<dbReference type="Proteomes" id="UP000006589">
    <property type="component" value="Chromosome"/>
</dbReference>
<evidence type="ECO:0000256" key="3">
    <source>
        <dbReference type="ARBA" id="ARBA00022729"/>
    </source>
</evidence>
<accession>B1M747</accession>
<evidence type="ECO:0000313" key="7">
    <source>
        <dbReference type="Proteomes" id="UP000006589"/>
    </source>
</evidence>
<organism evidence="6 7">
    <name type="scientific">Methylobacterium radiotolerans (strain ATCC 27329 / DSM 1819 / JCM 2831 / NBRC 15690 / NCIMB 10815 / 0-1)</name>
    <dbReference type="NCBI Taxonomy" id="426355"/>
    <lineage>
        <taxon>Bacteria</taxon>
        <taxon>Pseudomonadati</taxon>
        <taxon>Pseudomonadota</taxon>
        <taxon>Alphaproteobacteria</taxon>
        <taxon>Hyphomicrobiales</taxon>
        <taxon>Methylobacteriaceae</taxon>
        <taxon>Methylobacterium</taxon>
    </lineage>
</organism>
<dbReference type="GO" id="GO:0015833">
    <property type="term" value="P:peptide transport"/>
    <property type="evidence" value="ECO:0007669"/>
    <property type="project" value="TreeGrafter"/>
</dbReference>
<dbReference type="OrthoDB" id="9803988at2"/>
<dbReference type="Gene3D" id="3.10.105.10">
    <property type="entry name" value="Dipeptide-binding Protein, Domain 3"/>
    <property type="match status" value="1"/>
</dbReference>
<dbReference type="GO" id="GO:0030288">
    <property type="term" value="C:outer membrane-bounded periplasmic space"/>
    <property type="evidence" value="ECO:0007669"/>
    <property type="project" value="UniProtKB-ARBA"/>
</dbReference>
<dbReference type="EMBL" id="CP001001">
    <property type="protein sequence ID" value="ACB26706.1"/>
    <property type="molecule type" value="Genomic_DNA"/>
</dbReference>
<evidence type="ECO:0000259" key="5">
    <source>
        <dbReference type="Pfam" id="PF00496"/>
    </source>
</evidence>
<dbReference type="GeneID" id="6140813"/>
<evidence type="ECO:0000256" key="1">
    <source>
        <dbReference type="ARBA" id="ARBA00004418"/>
    </source>
</evidence>
<dbReference type="InterPro" id="IPR030678">
    <property type="entry name" value="Peptide/Ni-bd"/>
</dbReference>
<dbReference type="STRING" id="426355.Mrad2831_4745"/>
<dbReference type="PROSITE" id="PS51318">
    <property type="entry name" value="TAT"/>
    <property type="match status" value="1"/>
</dbReference>
<dbReference type="GO" id="GO:0043190">
    <property type="term" value="C:ATP-binding cassette (ABC) transporter complex"/>
    <property type="evidence" value="ECO:0007669"/>
    <property type="project" value="InterPro"/>
</dbReference>
<evidence type="ECO:0000256" key="2">
    <source>
        <dbReference type="ARBA" id="ARBA00005695"/>
    </source>
</evidence>
<feature type="domain" description="Solute-binding protein family 5" evidence="5">
    <location>
        <begin position="75"/>
        <end position="438"/>
    </location>
</feature>
<name>B1M747_METRJ</name>
<dbReference type="PATRIC" id="fig|426355.14.peg.4816"/>
<evidence type="ECO:0000256" key="4">
    <source>
        <dbReference type="SAM" id="SignalP"/>
    </source>
</evidence>
<protein>
    <submittedName>
        <fullName evidence="6">Extracellular solute-binding protein family 5</fullName>
    </submittedName>
</protein>
<dbReference type="PANTHER" id="PTHR30290">
    <property type="entry name" value="PERIPLASMIC BINDING COMPONENT OF ABC TRANSPORTER"/>
    <property type="match status" value="1"/>
</dbReference>
<keyword evidence="3 4" id="KW-0732">Signal</keyword>
<reference evidence="6 7" key="1">
    <citation type="submission" date="2008-03" db="EMBL/GenBank/DDBJ databases">
        <title>Complete sequence of chromosome of Methylobacterium radiotolerans JCM 2831.</title>
        <authorList>
            <consortium name="US DOE Joint Genome Institute"/>
            <person name="Copeland A."/>
            <person name="Lucas S."/>
            <person name="Lapidus A."/>
            <person name="Glavina del Rio T."/>
            <person name="Dalin E."/>
            <person name="Tice H."/>
            <person name="Bruce D."/>
            <person name="Goodwin L."/>
            <person name="Pitluck S."/>
            <person name="Kiss H."/>
            <person name="Brettin T."/>
            <person name="Detter J.C."/>
            <person name="Han C."/>
            <person name="Kuske C.R."/>
            <person name="Schmutz J."/>
            <person name="Larimer F."/>
            <person name="Land M."/>
            <person name="Hauser L."/>
            <person name="Kyrpides N."/>
            <person name="Mikhailova N."/>
            <person name="Marx C.J."/>
            <person name="Richardson P."/>
        </authorList>
    </citation>
    <scope>NUCLEOTIDE SEQUENCE [LARGE SCALE GENOMIC DNA]</scope>
    <source>
        <strain evidence="7">ATCC 27329 / DSM 1819 / JCM 2831 / NBRC 15690 / NCIMB 10815 / 0-1</strain>
    </source>
</reference>
<comment type="subcellular location">
    <subcellularLocation>
        <location evidence="1">Periplasm</location>
    </subcellularLocation>
</comment>
<dbReference type="RefSeq" id="WP_012321657.1">
    <property type="nucleotide sequence ID" value="NC_010505.1"/>
</dbReference>
<dbReference type="InterPro" id="IPR000914">
    <property type="entry name" value="SBP_5_dom"/>
</dbReference>
<feature type="signal peptide" evidence="4">
    <location>
        <begin position="1"/>
        <end position="26"/>
    </location>
</feature>
<sequence>MLRRSFLGAAAAVGAASFLLTRPALAQSARQRTLRFVPQADVTILDPLTTSAYVTRNHALLVFDQLFAIDGDLRPQPQMVEGYTVEDDGKRWTFRMREGLKFHDGEPVRGRDCVASIRRWAPRDNLGQLLLARTDAMEAPDDRSFTIRLNRPYGLMLATLSKLGPPALLILPERLAVLDPKQQLPEVVGSGPFRFNARERIIGARVVYDRNPDYVPRADGEVSGVAGPKRVHFDRVEWTTMPDPSTAAAALKNGEVDWWENPINDLLPTLGADRGIVTPLSGRLGTMGTGVMNHLHPPFDKPAVRRVLLEALSQEDFMTAINGTDPNLIRTGVGLFAPDTAMASDVGLDALTRPRDLERSKRDLIAAGYKGERVVLLAAGDLPRLAAMGDVMNDLLQRLGMNVQHAVSDWGSMVTRRANKAPPDQGGWNIFCTDWSGFDMLNPAVEQVLRCGGVQTGFFGWPDLPQIEAMRGAWIEAPDEDGRRKIAHDIQALAMQEVPYLPLGQYLSRTAYRDDLRDVVKNLSVFWNVRRAS</sequence>
<gene>
    <name evidence="6" type="ordered locus">Mrad2831_4745</name>
</gene>
<dbReference type="InterPro" id="IPR006311">
    <property type="entry name" value="TAT_signal"/>
</dbReference>
<dbReference type="Pfam" id="PF00496">
    <property type="entry name" value="SBP_bac_5"/>
    <property type="match status" value="1"/>
</dbReference>
<dbReference type="Gene3D" id="3.40.190.10">
    <property type="entry name" value="Periplasmic binding protein-like II"/>
    <property type="match status" value="1"/>
</dbReference>
<evidence type="ECO:0000313" key="6">
    <source>
        <dbReference type="EMBL" id="ACB26706.1"/>
    </source>
</evidence>
<feature type="chain" id="PRO_5002768505" evidence="4">
    <location>
        <begin position="27"/>
        <end position="533"/>
    </location>
</feature>
<dbReference type="PANTHER" id="PTHR30290:SF38">
    <property type="entry name" value="D,D-DIPEPTIDE-BINDING PERIPLASMIC PROTEIN DDPA-RELATED"/>
    <property type="match status" value="1"/>
</dbReference>
<dbReference type="KEGG" id="mrd:Mrad2831_4745"/>
<dbReference type="CDD" id="cd08502">
    <property type="entry name" value="PBP2_NikA_DppA_OppA_like_16"/>
    <property type="match status" value="1"/>
</dbReference>
<proteinExistence type="inferred from homology"/>
<dbReference type="SUPFAM" id="SSF53850">
    <property type="entry name" value="Periplasmic binding protein-like II"/>
    <property type="match status" value="1"/>
</dbReference>
<dbReference type="PIRSF" id="PIRSF002741">
    <property type="entry name" value="MppA"/>
    <property type="match status" value="1"/>
</dbReference>
<comment type="similarity">
    <text evidence="2">Belongs to the bacterial solute-binding protein 5 family.</text>
</comment>
<dbReference type="eggNOG" id="COG0747">
    <property type="taxonomic scope" value="Bacteria"/>
</dbReference>